<dbReference type="Pfam" id="PF00583">
    <property type="entry name" value="Acetyltransf_1"/>
    <property type="match status" value="1"/>
</dbReference>
<proteinExistence type="predicted"/>
<organism evidence="4 5">
    <name type="scientific">Promicromonospora citrea</name>
    <dbReference type="NCBI Taxonomy" id="43677"/>
    <lineage>
        <taxon>Bacteria</taxon>
        <taxon>Bacillati</taxon>
        <taxon>Actinomycetota</taxon>
        <taxon>Actinomycetes</taxon>
        <taxon>Micrococcales</taxon>
        <taxon>Promicromonosporaceae</taxon>
        <taxon>Promicromonospora</taxon>
    </lineage>
</organism>
<comment type="caution">
    <text evidence="4">The sequence shown here is derived from an EMBL/GenBank/DDBJ whole genome shotgun (WGS) entry which is preliminary data.</text>
</comment>
<protein>
    <recommendedName>
        <fullName evidence="3">N-acetyltransferase domain-containing protein</fullName>
    </recommendedName>
</protein>
<dbReference type="RefSeq" id="WP_212760100.1">
    <property type="nucleotide sequence ID" value="NZ_BMPT01000003.1"/>
</dbReference>
<evidence type="ECO:0000259" key="3">
    <source>
        <dbReference type="PROSITE" id="PS51186"/>
    </source>
</evidence>
<evidence type="ECO:0000256" key="1">
    <source>
        <dbReference type="ARBA" id="ARBA00022679"/>
    </source>
</evidence>
<dbReference type="PROSITE" id="PS51186">
    <property type="entry name" value="GNAT"/>
    <property type="match status" value="1"/>
</dbReference>
<keyword evidence="1" id="KW-0808">Transferase</keyword>
<sequence length="153" mass="16279">MPTLLATRRAVPGDAPAIAPLLGQLGYPSTPDQVAARFARIAGRGDDAVWVAEDETGTVVGLATGHVHRPLERDLPLAQLTALVVDASRRGTGAGRALVAVFEEWARAAGCDRVTVSSAFRRTGAHAFYERLGYGQRSKKFDKTLDGEPPQDS</sequence>
<dbReference type="InterPro" id="IPR016181">
    <property type="entry name" value="Acyl_CoA_acyltransferase"/>
</dbReference>
<reference evidence="4" key="2">
    <citation type="submission" date="2020-09" db="EMBL/GenBank/DDBJ databases">
        <authorList>
            <person name="Sun Q."/>
            <person name="Ohkuma M."/>
        </authorList>
    </citation>
    <scope>NUCLEOTIDE SEQUENCE</scope>
    <source>
        <strain evidence="4">JCM 3051</strain>
    </source>
</reference>
<evidence type="ECO:0000313" key="4">
    <source>
        <dbReference type="EMBL" id="GGM15919.1"/>
    </source>
</evidence>
<dbReference type="SUPFAM" id="SSF55729">
    <property type="entry name" value="Acyl-CoA N-acyltransferases (Nat)"/>
    <property type="match status" value="1"/>
</dbReference>
<dbReference type="CDD" id="cd04301">
    <property type="entry name" value="NAT_SF"/>
    <property type="match status" value="1"/>
</dbReference>
<name>A0A8H9GEI0_9MICO</name>
<dbReference type="InterPro" id="IPR000182">
    <property type="entry name" value="GNAT_dom"/>
</dbReference>
<evidence type="ECO:0000313" key="5">
    <source>
        <dbReference type="Proteomes" id="UP000655589"/>
    </source>
</evidence>
<keyword evidence="2" id="KW-0012">Acyltransferase</keyword>
<feature type="domain" description="N-acetyltransferase" evidence="3">
    <location>
        <begin position="5"/>
        <end position="153"/>
    </location>
</feature>
<dbReference type="PANTHER" id="PTHR43877">
    <property type="entry name" value="AMINOALKYLPHOSPHONATE N-ACETYLTRANSFERASE-RELATED-RELATED"/>
    <property type="match status" value="1"/>
</dbReference>
<dbReference type="InterPro" id="IPR050832">
    <property type="entry name" value="Bact_Acetyltransf"/>
</dbReference>
<dbReference type="AlphaFoldDB" id="A0A8H9GEI0"/>
<dbReference type="PANTHER" id="PTHR43877:SF1">
    <property type="entry name" value="ACETYLTRANSFERASE"/>
    <property type="match status" value="1"/>
</dbReference>
<dbReference type="GO" id="GO:0016747">
    <property type="term" value="F:acyltransferase activity, transferring groups other than amino-acyl groups"/>
    <property type="evidence" value="ECO:0007669"/>
    <property type="project" value="InterPro"/>
</dbReference>
<reference evidence="4" key="1">
    <citation type="journal article" date="2014" name="Int. J. Syst. Evol. Microbiol.">
        <title>Complete genome sequence of Corynebacterium casei LMG S-19264T (=DSM 44701T), isolated from a smear-ripened cheese.</title>
        <authorList>
            <consortium name="US DOE Joint Genome Institute (JGI-PGF)"/>
            <person name="Walter F."/>
            <person name="Albersmeier A."/>
            <person name="Kalinowski J."/>
            <person name="Ruckert C."/>
        </authorList>
    </citation>
    <scope>NUCLEOTIDE SEQUENCE</scope>
    <source>
        <strain evidence="4">JCM 3051</strain>
    </source>
</reference>
<gene>
    <name evidence="4" type="ORF">GCM10010102_09400</name>
</gene>
<accession>A0A8H9GEI0</accession>
<dbReference type="EMBL" id="BMPT01000003">
    <property type="protein sequence ID" value="GGM15919.1"/>
    <property type="molecule type" value="Genomic_DNA"/>
</dbReference>
<dbReference type="Gene3D" id="3.40.630.30">
    <property type="match status" value="1"/>
</dbReference>
<dbReference type="Proteomes" id="UP000655589">
    <property type="component" value="Unassembled WGS sequence"/>
</dbReference>
<evidence type="ECO:0000256" key="2">
    <source>
        <dbReference type="ARBA" id="ARBA00023315"/>
    </source>
</evidence>
<keyword evidence="5" id="KW-1185">Reference proteome</keyword>